<dbReference type="PATRIC" id="fig|1359167.3.peg.588"/>
<accession>A0A0F3NFJ5</accession>
<evidence type="ECO:0000256" key="1">
    <source>
        <dbReference type="ARBA" id="ARBA00006484"/>
    </source>
</evidence>
<reference evidence="3 4" key="1">
    <citation type="submission" date="2015-02" db="EMBL/GenBank/DDBJ databases">
        <title>Genome Sequencing of Rickettsiales.</title>
        <authorList>
            <person name="Daugherty S.C."/>
            <person name="Su Q."/>
            <person name="Abolude K."/>
            <person name="Beier-Sexton M."/>
            <person name="Carlyon J.A."/>
            <person name="Carter R."/>
            <person name="Day N.P."/>
            <person name="Dumler S.J."/>
            <person name="Dyachenko V."/>
            <person name="Godinez A."/>
            <person name="Kurtti T.J."/>
            <person name="Lichay M."/>
            <person name="Mullins K.E."/>
            <person name="Ott S."/>
            <person name="Pappas-Brown V."/>
            <person name="Paris D.H."/>
            <person name="Patel P."/>
            <person name="Richards A.L."/>
            <person name="Sadzewicz L."/>
            <person name="Sears K."/>
            <person name="Seidman D."/>
            <person name="Sengamalay N."/>
            <person name="Stenos J."/>
            <person name="Tallon L.J."/>
            <person name="Vincent G."/>
            <person name="Fraser C.M."/>
            <person name="Munderloh U."/>
            <person name="Dunning-Hotopp J.C."/>
        </authorList>
    </citation>
    <scope>NUCLEOTIDE SEQUENCE [LARGE SCALE GENOMIC DNA]</scope>
    <source>
        <strain evidence="3 4">EmCRT</strain>
    </source>
</reference>
<evidence type="ECO:0000313" key="3">
    <source>
        <dbReference type="EMBL" id="KJV65659.1"/>
    </source>
</evidence>
<dbReference type="GO" id="GO:0016491">
    <property type="term" value="F:oxidoreductase activity"/>
    <property type="evidence" value="ECO:0007669"/>
    <property type="project" value="UniProtKB-KW"/>
</dbReference>
<dbReference type="Gene3D" id="3.40.50.720">
    <property type="entry name" value="NAD(P)-binding Rossmann-like Domain"/>
    <property type="match status" value="1"/>
</dbReference>
<dbReference type="PANTHER" id="PTHR43639:SF1">
    <property type="entry name" value="SHORT-CHAIN DEHYDROGENASE_REDUCTASE FAMILY PROTEIN"/>
    <property type="match status" value="1"/>
</dbReference>
<dbReference type="PANTHER" id="PTHR43639">
    <property type="entry name" value="OXIDOREDUCTASE, SHORT-CHAIN DEHYDROGENASE/REDUCTASE FAMILY (AFU_ORTHOLOGUE AFUA_5G02870)"/>
    <property type="match status" value="1"/>
</dbReference>
<dbReference type="InterPro" id="IPR002347">
    <property type="entry name" value="SDR_fam"/>
</dbReference>
<dbReference type="PRINTS" id="PR00081">
    <property type="entry name" value="GDHRDH"/>
</dbReference>
<dbReference type="Proteomes" id="UP000033546">
    <property type="component" value="Unassembled WGS sequence"/>
</dbReference>
<dbReference type="InterPro" id="IPR020904">
    <property type="entry name" value="Sc_DH/Rdtase_CS"/>
</dbReference>
<name>A0A0F3NFJ5_9RICK</name>
<gene>
    <name evidence="3" type="ORF">EMUCRT_0609</name>
</gene>
<dbReference type="EMBL" id="LANU01000002">
    <property type="protein sequence ID" value="KJV65659.1"/>
    <property type="molecule type" value="Genomic_DNA"/>
</dbReference>
<dbReference type="SUPFAM" id="SSF51735">
    <property type="entry name" value="NAD(P)-binding Rossmann-fold domains"/>
    <property type="match status" value="1"/>
</dbReference>
<dbReference type="RefSeq" id="WP_045804914.1">
    <property type="nucleotide sequence ID" value="NZ_LANU01000002.1"/>
</dbReference>
<proteinExistence type="inferred from homology"/>
<evidence type="ECO:0000256" key="2">
    <source>
        <dbReference type="ARBA" id="ARBA00023002"/>
    </source>
</evidence>
<dbReference type="Pfam" id="PF00106">
    <property type="entry name" value="adh_short"/>
    <property type="match status" value="1"/>
</dbReference>
<organism evidence="3 4">
    <name type="scientific">Ehrlichia cf. muris str. EmCRT</name>
    <dbReference type="NCBI Taxonomy" id="1359167"/>
    <lineage>
        <taxon>Bacteria</taxon>
        <taxon>Pseudomonadati</taxon>
        <taxon>Pseudomonadota</taxon>
        <taxon>Alphaproteobacteria</taxon>
        <taxon>Rickettsiales</taxon>
        <taxon>Anaplasmataceae</taxon>
        <taxon>Ehrlichia</taxon>
    </lineage>
</organism>
<evidence type="ECO:0000313" key="4">
    <source>
        <dbReference type="Proteomes" id="UP000033546"/>
    </source>
</evidence>
<protein>
    <submittedName>
        <fullName evidence="3">Short chain dehydrogenase family protein</fullName>
    </submittedName>
</protein>
<dbReference type="InterPro" id="IPR036291">
    <property type="entry name" value="NAD(P)-bd_dom_sf"/>
</dbReference>
<comment type="similarity">
    <text evidence="1">Belongs to the short-chain dehydrogenases/reductases (SDR) family.</text>
</comment>
<comment type="caution">
    <text evidence="3">The sequence shown here is derived from an EMBL/GenBank/DDBJ whole genome shotgun (WGS) entry which is preliminary data.</text>
</comment>
<keyword evidence="2" id="KW-0560">Oxidoreductase</keyword>
<dbReference type="PROSITE" id="PS00061">
    <property type="entry name" value="ADH_SHORT"/>
    <property type="match status" value="1"/>
</dbReference>
<dbReference type="AlphaFoldDB" id="A0A0F3NFJ5"/>
<sequence length="232" mass="26473">MLKTIHQKGALITGGARRLGRAISIFLAINGYDIAIHYNTSKEHALQTKNIIEKFCDRKCILIQADLTEFDSLNFLIEKTFQLIPHCNCIINNASVFYKNTLMNTSIEDFTNHYNLHIRAPLFLTQYFAKKCITIGNVINMIDVMVVKDSTKHFIYTMSKKSLLDLTKFTAVELFPKIKVNAIGPKMISNNFLDNVNYHNIVDNPKVKTILTRIAELLDINNNETGTVNFIQ</sequence>